<dbReference type="Proteomes" id="UP001396334">
    <property type="component" value="Unassembled WGS sequence"/>
</dbReference>
<organism evidence="2 3">
    <name type="scientific">Hibiscus sabdariffa</name>
    <name type="common">roselle</name>
    <dbReference type="NCBI Taxonomy" id="183260"/>
    <lineage>
        <taxon>Eukaryota</taxon>
        <taxon>Viridiplantae</taxon>
        <taxon>Streptophyta</taxon>
        <taxon>Embryophyta</taxon>
        <taxon>Tracheophyta</taxon>
        <taxon>Spermatophyta</taxon>
        <taxon>Magnoliopsida</taxon>
        <taxon>eudicotyledons</taxon>
        <taxon>Gunneridae</taxon>
        <taxon>Pentapetalae</taxon>
        <taxon>rosids</taxon>
        <taxon>malvids</taxon>
        <taxon>Malvales</taxon>
        <taxon>Malvaceae</taxon>
        <taxon>Malvoideae</taxon>
        <taxon>Hibiscus</taxon>
    </lineage>
</organism>
<gene>
    <name evidence="2" type="ORF">V6N11_016370</name>
</gene>
<feature type="transmembrane region" description="Helical" evidence="1">
    <location>
        <begin position="20"/>
        <end position="42"/>
    </location>
</feature>
<evidence type="ECO:0000313" key="2">
    <source>
        <dbReference type="EMBL" id="KAK9041261.1"/>
    </source>
</evidence>
<keyword evidence="1" id="KW-0812">Transmembrane</keyword>
<evidence type="ECO:0000256" key="1">
    <source>
        <dbReference type="SAM" id="Phobius"/>
    </source>
</evidence>
<name>A0ABR2TUS5_9ROSI</name>
<sequence>MPTNLEASMDRHGRHQAPPTLSVAGLLLIVNISLLHSFSFSVEKNSLSTPLKSSREAKRFCLNEAN</sequence>
<evidence type="ECO:0000313" key="3">
    <source>
        <dbReference type="Proteomes" id="UP001396334"/>
    </source>
</evidence>
<protein>
    <submittedName>
        <fullName evidence="2">Uncharacterized protein</fullName>
    </submittedName>
</protein>
<keyword evidence="1" id="KW-1133">Transmembrane helix</keyword>
<reference evidence="2 3" key="1">
    <citation type="journal article" date="2024" name="G3 (Bethesda)">
        <title>Genome assembly of Hibiscus sabdariffa L. provides insights into metabolisms of medicinal natural products.</title>
        <authorList>
            <person name="Kim T."/>
        </authorList>
    </citation>
    <scope>NUCLEOTIDE SEQUENCE [LARGE SCALE GENOMIC DNA]</scope>
    <source>
        <strain evidence="2">TK-2024</strain>
        <tissue evidence="2">Old leaves</tissue>
    </source>
</reference>
<comment type="caution">
    <text evidence="2">The sequence shown here is derived from an EMBL/GenBank/DDBJ whole genome shotgun (WGS) entry which is preliminary data.</text>
</comment>
<proteinExistence type="predicted"/>
<dbReference type="EMBL" id="JBBPBN010000004">
    <property type="protein sequence ID" value="KAK9041261.1"/>
    <property type="molecule type" value="Genomic_DNA"/>
</dbReference>
<accession>A0ABR2TUS5</accession>
<keyword evidence="3" id="KW-1185">Reference proteome</keyword>
<keyword evidence="1" id="KW-0472">Membrane</keyword>